<dbReference type="EMBL" id="JAHUTI010069034">
    <property type="protein sequence ID" value="MED6253911.1"/>
    <property type="molecule type" value="Genomic_DNA"/>
</dbReference>
<sequence length="121" mass="13356">MSSWIEGAFLPAMFVQGPLSEGFLPACVYRSTPTLLLSKLHDGGNTIPLHTPQEETIMVLAVHFVVLSHLQPLTLKFSIQKSSDSNIPSSDCFALESILMQHTLYCTHYITMMIALCSSNL</sequence>
<protein>
    <submittedName>
        <fullName evidence="1">Uncharacterized protein</fullName>
    </submittedName>
</protein>
<dbReference type="Proteomes" id="UP001345963">
    <property type="component" value="Unassembled WGS sequence"/>
</dbReference>
<gene>
    <name evidence="1" type="ORF">ATANTOWER_007844</name>
</gene>
<organism evidence="1 2">
    <name type="scientific">Ataeniobius toweri</name>
    <dbReference type="NCBI Taxonomy" id="208326"/>
    <lineage>
        <taxon>Eukaryota</taxon>
        <taxon>Metazoa</taxon>
        <taxon>Chordata</taxon>
        <taxon>Craniata</taxon>
        <taxon>Vertebrata</taxon>
        <taxon>Euteleostomi</taxon>
        <taxon>Actinopterygii</taxon>
        <taxon>Neopterygii</taxon>
        <taxon>Teleostei</taxon>
        <taxon>Neoteleostei</taxon>
        <taxon>Acanthomorphata</taxon>
        <taxon>Ovalentaria</taxon>
        <taxon>Atherinomorphae</taxon>
        <taxon>Cyprinodontiformes</taxon>
        <taxon>Goodeidae</taxon>
        <taxon>Ataeniobius</taxon>
    </lineage>
</organism>
<keyword evidence="2" id="KW-1185">Reference proteome</keyword>
<evidence type="ECO:0000313" key="1">
    <source>
        <dbReference type="EMBL" id="MED6253911.1"/>
    </source>
</evidence>
<comment type="caution">
    <text evidence="1">The sequence shown here is derived from an EMBL/GenBank/DDBJ whole genome shotgun (WGS) entry which is preliminary data.</text>
</comment>
<reference evidence="1 2" key="1">
    <citation type="submission" date="2021-07" db="EMBL/GenBank/DDBJ databases">
        <authorList>
            <person name="Palmer J.M."/>
        </authorList>
    </citation>
    <scope>NUCLEOTIDE SEQUENCE [LARGE SCALE GENOMIC DNA]</scope>
    <source>
        <strain evidence="1 2">AT_MEX2019</strain>
        <tissue evidence="1">Muscle</tissue>
    </source>
</reference>
<name>A0ABU7BTC3_9TELE</name>
<accession>A0ABU7BTC3</accession>
<evidence type="ECO:0000313" key="2">
    <source>
        <dbReference type="Proteomes" id="UP001345963"/>
    </source>
</evidence>
<proteinExistence type="predicted"/>